<evidence type="ECO:0000313" key="2">
    <source>
        <dbReference type="EMBL" id="MFC5567504.1"/>
    </source>
</evidence>
<dbReference type="Proteomes" id="UP001596056">
    <property type="component" value="Unassembled WGS sequence"/>
</dbReference>
<evidence type="ECO:0000256" key="1">
    <source>
        <dbReference type="SAM" id="Phobius"/>
    </source>
</evidence>
<accession>A0ABW0SEY7</accession>
<gene>
    <name evidence="2" type="ORF">ACFPOC_13910</name>
</gene>
<organism evidence="2 3">
    <name type="scientific">Rubellimicrobium aerolatum</name>
    <dbReference type="NCBI Taxonomy" id="490979"/>
    <lineage>
        <taxon>Bacteria</taxon>
        <taxon>Pseudomonadati</taxon>
        <taxon>Pseudomonadota</taxon>
        <taxon>Alphaproteobacteria</taxon>
        <taxon>Rhodobacterales</taxon>
        <taxon>Roseobacteraceae</taxon>
        <taxon>Rubellimicrobium</taxon>
    </lineage>
</organism>
<keyword evidence="1" id="KW-0472">Membrane</keyword>
<comment type="caution">
    <text evidence="2">The sequence shown here is derived from an EMBL/GenBank/DDBJ whole genome shotgun (WGS) entry which is preliminary data.</text>
</comment>
<keyword evidence="1" id="KW-0812">Transmembrane</keyword>
<protein>
    <recommendedName>
        <fullName evidence="4">DUF1515 domain-containing protein</fullName>
    </recommendedName>
</protein>
<dbReference type="RefSeq" id="WP_209841059.1">
    <property type="nucleotide sequence ID" value="NZ_JAGGJP010000009.1"/>
</dbReference>
<proteinExistence type="predicted"/>
<keyword evidence="1" id="KW-1133">Transmembrane helix</keyword>
<evidence type="ECO:0008006" key="4">
    <source>
        <dbReference type="Google" id="ProtNLM"/>
    </source>
</evidence>
<evidence type="ECO:0000313" key="3">
    <source>
        <dbReference type="Proteomes" id="UP001596056"/>
    </source>
</evidence>
<reference evidence="3" key="1">
    <citation type="journal article" date="2019" name="Int. J. Syst. Evol. Microbiol.">
        <title>The Global Catalogue of Microorganisms (GCM) 10K type strain sequencing project: providing services to taxonomists for standard genome sequencing and annotation.</title>
        <authorList>
            <consortium name="The Broad Institute Genomics Platform"/>
            <consortium name="The Broad Institute Genome Sequencing Center for Infectious Disease"/>
            <person name="Wu L."/>
            <person name="Ma J."/>
        </authorList>
    </citation>
    <scope>NUCLEOTIDE SEQUENCE [LARGE SCALE GENOMIC DNA]</scope>
    <source>
        <strain evidence="3">KACC 11588</strain>
    </source>
</reference>
<name>A0ABW0SEY7_9RHOB</name>
<keyword evidence="3" id="KW-1185">Reference proteome</keyword>
<dbReference type="Gene3D" id="1.20.5.1070">
    <property type="entry name" value="Head and neck region of the ectodomain of NDV fusion glycoprotein"/>
    <property type="match status" value="1"/>
</dbReference>
<dbReference type="EMBL" id="JBHSNA010000015">
    <property type="protein sequence ID" value="MFC5567504.1"/>
    <property type="molecule type" value="Genomic_DNA"/>
</dbReference>
<feature type="transmembrane region" description="Helical" evidence="1">
    <location>
        <begin position="48"/>
        <end position="67"/>
    </location>
</feature>
<sequence length="76" mass="8185">METRLAVVEVKLAAVETRLEAIDTRMRAVEASLATLTERVAHLPSKGFIVTSTMTTLAVVAAFGLFADRLRALLGL</sequence>